<dbReference type="AlphaFoldDB" id="A0A1H7DGV8"/>
<accession>A0A1H7DGV8</accession>
<dbReference type="SFLD" id="SFLDS00003">
    <property type="entry name" value="Haloacid_Dehalogenase"/>
    <property type="match status" value="1"/>
</dbReference>
<name>A0A1H7DGV8_9BURK</name>
<dbReference type="EMBL" id="FNYE01000030">
    <property type="protein sequence ID" value="SEK00946.1"/>
    <property type="molecule type" value="Genomic_DNA"/>
</dbReference>
<dbReference type="PANTHER" id="PTHR47829">
    <property type="entry name" value="HYDROLASE, PUTATIVE (AFU_ORTHOLOGUE AFUA_1G12880)-RELATED"/>
    <property type="match status" value="1"/>
</dbReference>
<dbReference type="InterPro" id="IPR036412">
    <property type="entry name" value="HAD-like_sf"/>
</dbReference>
<dbReference type="STRING" id="667676.SAMN05192539_10308"/>
<sequence length="218" mass="24684">MTIKSIWFDFGGVLSPTIDDLYKTYERKTGVNRGQMESAMAEVARPLGAHFLAPIELAMITQFQWAAGMREALGRLYPELDISHCDFDRHGEQWFADNDANPAMIALVHEYKRAGFKVGILTNNVVEWERPWRRMVELDGVVDDIVDSCKVLVRKPDPRIFELSAKRVGCAPEECVLIDDLPENCDAARASGWSAILFRNNEQVTRELRELVGMPLTA</sequence>
<dbReference type="Pfam" id="PF00702">
    <property type="entry name" value="Hydrolase"/>
    <property type="match status" value="1"/>
</dbReference>
<dbReference type="SFLD" id="SFLDG01129">
    <property type="entry name" value="C1.5:_HAD__Beta-PGM__Phosphata"/>
    <property type="match status" value="1"/>
</dbReference>
<proteinExistence type="predicted"/>
<dbReference type="PANTHER" id="PTHR47829:SF1">
    <property type="entry name" value="HAD FAMILY PHOSPHATASE"/>
    <property type="match status" value="1"/>
</dbReference>
<dbReference type="Gene3D" id="1.10.150.240">
    <property type="entry name" value="Putative phosphatase, domain 2"/>
    <property type="match status" value="1"/>
</dbReference>
<dbReference type="InterPro" id="IPR023214">
    <property type="entry name" value="HAD_sf"/>
</dbReference>
<dbReference type="NCBIfam" id="TIGR01509">
    <property type="entry name" value="HAD-SF-IA-v3"/>
    <property type="match status" value="1"/>
</dbReference>
<dbReference type="InterPro" id="IPR023198">
    <property type="entry name" value="PGP-like_dom2"/>
</dbReference>
<gene>
    <name evidence="1" type="ORF">SAMN05192539_10308</name>
</gene>
<dbReference type="Proteomes" id="UP000198866">
    <property type="component" value="Unassembled WGS sequence"/>
</dbReference>
<evidence type="ECO:0000313" key="2">
    <source>
        <dbReference type="Proteomes" id="UP000198866"/>
    </source>
</evidence>
<dbReference type="PRINTS" id="PR00413">
    <property type="entry name" value="HADHALOGNASE"/>
</dbReference>
<keyword evidence="2" id="KW-1185">Reference proteome</keyword>
<dbReference type="GO" id="GO:0016787">
    <property type="term" value="F:hydrolase activity"/>
    <property type="evidence" value="ECO:0007669"/>
    <property type="project" value="UniProtKB-KW"/>
</dbReference>
<dbReference type="SUPFAM" id="SSF56784">
    <property type="entry name" value="HAD-like"/>
    <property type="match status" value="1"/>
</dbReference>
<evidence type="ECO:0000313" key="1">
    <source>
        <dbReference type="EMBL" id="SEK00946.1"/>
    </source>
</evidence>
<protein>
    <submittedName>
        <fullName evidence="1">Putative hydrolase of the HAD superfamily</fullName>
    </submittedName>
</protein>
<keyword evidence="1" id="KW-0378">Hydrolase</keyword>
<dbReference type="RefSeq" id="WP_090871423.1">
    <property type="nucleotide sequence ID" value="NZ_FNYE01000030.1"/>
</dbReference>
<reference evidence="2" key="1">
    <citation type="submission" date="2016-10" db="EMBL/GenBank/DDBJ databases">
        <authorList>
            <person name="Varghese N."/>
            <person name="Submissions S."/>
        </authorList>
    </citation>
    <scope>NUCLEOTIDE SEQUENCE [LARGE SCALE GENOMIC DNA]</scope>
    <source>
        <strain evidence="2">LMG 26031</strain>
    </source>
</reference>
<dbReference type="CDD" id="cd02603">
    <property type="entry name" value="HAD_sEH-N_like"/>
    <property type="match status" value="1"/>
</dbReference>
<dbReference type="Gene3D" id="3.40.50.1000">
    <property type="entry name" value="HAD superfamily/HAD-like"/>
    <property type="match status" value="1"/>
</dbReference>
<organism evidence="1 2">
    <name type="scientific">Paraburkholderia diazotrophica</name>
    <dbReference type="NCBI Taxonomy" id="667676"/>
    <lineage>
        <taxon>Bacteria</taxon>
        <taxon>Pseudomonadati</taxon>
        <taxon>Pseudomonadota</taxon>
        <taxon>Betaproteobacteria</taxon>
        <taxon>Burkholderiales</taxon>
        <taxon>Burkholderiaceae</taxon>
        <taxon>Paraburkholderia</taxon>
    </lineage>
</organism>
<dbReference type="InterPro" id="IPR052898">
    <property type="entry name" value="ACAD10-like"/>
</dbReference>
<dbReference type="InterPro" id="IPR006439">
    <property type="entry name" value="HAD-SF_hydro_IA"/>
</dbReference>